<dbReference type="InterPro" id="IPR002563">
    <property type="entry name" value="Flavin_Rdtase-like_dom"/>
</dbReference>
<comment type="similarity">
    <text evidence="1">Belongs to the non-flavoprotein flavin reductase family.</text>
</comment>
<evidence type="ECO:0000313" key="4">
    <source>
        <dbReference type="EMBL" id="QBY55616.1"/>
    </source>
</evidence>
<dbReference type="OrthoDB" id="9792858at2"/>
<dbReference type="SUPFAM" id="SSF50475">
    <property type="entry name" value="FMN-binding split barrel"/>
    <property type="match status" value="1"/>
</dbReference>
<geneLocation type="plasmid" evidence="4">
    <name>unnamed1</name>
</geneLocation>
<dbReference type="GO" id="GO:0042602">
    <property type="term" value="F:riboflavin reductase (NADPH) activity"/>
    <property type="evidence" value="ECO:0007669"/>
    <property type="project" value="TreeGrafter"/>
</dbReference>
<dbReference type="PANTHER" id="PTHR30466:SF11">
    <property type="entry name" value="FLAVIN-DEPENDENT MONOOXYGENASE, REDUCTASE SUBUNIT HSAB"/>
    <property type="match status" value="1"/>
</dbReference>
<feature type="domain" description="Flavin reductase like" evidence="3">
    <location>
        <begin position="20"/>
        <end position="163"/>
    </location>
</feature>
<evidence type="ECO:0000256" key="2">
    <source>
        <dbReference type="ARBA" id="ARBA00023002"/>
    </source>
</evidence>
<dbReference type="AlphaFoldDB" id="A0A4P7LHI2"/>
<dbReference type="RefSeq" id="WP_135706855.1">
    <property type="nucleotide sequence ID" value="NZ_CP038636.1"/>
</dbReference>
<dbReference type="PANTHER" id="PTHR30466">
    <property type="entry name" value="FLAVIN REDUCTASE"/>
    <property type="match status" value="1"/>
</dbReference>
<reference evidence="4 5" key="1">
    <citation type="submission" date="2019-03" db="EMBL/GenBank/DDBJ databases">
        <title>Efficiently degradation of phenoxyalkanoic acid herbicides by Cupriavidus oxalaticus strain X32.</title>
        <authorList>
            <person name="Sheng X."/>
        </authorList>
    </citation>
    <scope>NUCLEOTIDE SEQUENCE [LARGE SCALE GENOMIC DNA]</scope>
    <source>
        <strain evidence="4 5">X32</strain>
        <plasmid evidence="4 5">unnamed1</plasmid>
    </source>
</reference>
<dbReference type="EMBL" id="CP038636">
    <property type="protein sequence ID" value="QBY55616.1"/>
    <property type="molecule type" value="Genomic_DNA"/>
</dbReference>
<protein>
    <submittedName>
        <fullName evidence="4">Flavin reductase</fullName>
    </submittedName>
</protein>
<dbReference type="InterPro" id="IPR050268">
    <property type="entry name" value="NADH-dep_flavin_reductase"/>
</dbReference>
<organism evidence="4 5">
    <name type="scientific">Cupriavidus oxalaticus</name>
    <dbReference type="NCBI Taxonomy" id="96344"/>
    <lineage>
        <taxon>Bacteria</taxon>
        <taxon>Pseudomonadati</taxon>
        <taxon>Pseudomonadota</taxon>
        <taxon>Betaproteobacteria</taxon>
        <taxon>Burkholderiales</taxon>
        <taxon>Burkholderiaceae</taxon>
        <taxon>Cupriavidus</taxon>
    </lineage>
</organism>
<keyword evidence="2" id="KW-0560">Oxidoreductase</keyword>
<evidence type="ECO:0000259" key="3">
    <source>
        <dbReference type="SMART" id="SM00903"/>
    </source>
</evidence>
<dbReference type="SMART" id="SM00903">
    <property type="entry name" value="Flavin_Reduct"/>
    <property type="match status" value="1"/>
</dbReference>
<evidence type="ECO:0000313" key="5">
    <source>
        <dbReference type="Proteomes" id="UP000295294"/>
    </source>
</evidence>
<proteinExistence type="inferred from homology"/>
<dbReference type="Proteomes" id="UP000295294">
    <property type="component" value="Plasmid unnamed1"/>
</dbReference>
<gene>
    <name evidence="4" type="ORF">E0W60_31970</name>
</gene>
<dbReference type="Pfam" id="PF01613">
    <property type="entry name" value="Flavin_Reduct"/>
    <property type="match status" value="1"/>
</dbReference>
<dbReference type="GO" id="GO:0010181">
    <property type="term" value="F:FMN binding"/>
    <property type="evidence" value="ECO:0007669"/>
    <property type="project" value="InterPro"/>
</dbReference>
<evidence type="ECO:0000256" key="1">
    <source>
        <dbReference type="ARBA" id="ARBA00008898"/>
    </source>
</evidence>
<dbReference type="KEGG" id="cox:E0W60_31970"/>
<dbReference type="Gene3D" id="2.30.110.10">
    <property type="entry name" value="Electron Transport, Fmn-binding Protein, Chain A"/>
    <property type="match status" value="1"/>
</dbReference>
<accession>A0A4P7LHI2</accession>
<name>A0A4P7LHI2_9BURK</name>
<keyword evidence="4" id="KW-0614">Plasmid</keyword>
<sequence length="179" mass="19129">MTATSMSFVPFDQRQLRDVLGTFVTGVTVVTTRDADGVAHGVTVNAFSSVSLEPPLILWSQAIASRSYPAFRDSPRFAVNILAHDQIGLSQHFARSREDKFHGIAHHCGLGEVPILEGVAAHLECVQVAAYPGGDHVVYIGRVERIGRSGRAPLAFGHGEYQVVRAAQAVQAAQAAQAA</sequence>
<dbReference type="InterPro" id="IPR012349">
    <property type="entry name" value="Split_barrel_FMN-bd"/>
</dbReference>